<dbReference type="InterPro" id="IPR050471">
    <property type="entry name" value="AB_hydrolase"/>
</dbReference>
<dbReference type="GO" id="GO:0004016">
    <property type="term" value="F:adenylate cyclase activity"/>
    <property type="evidence" value="ECO:0007669"/>
    <property type="project" value="UniProtKB-ARBA"/>
</dbReference>
<dbReference type="InterPro" id="IPR029787">
    <property type="entry name" value="Nucleotide_cyclase"/>
</dbReference>
<dbReference type="GO" id="GO:0035556">
    <property type="term" value="P:intracellular signal transduction"/>
    <property type="evidence" value="ECO:0007669"/>
    <property type="project" value="InterPro"/>
</dbReference>
<feature type="domain" description="Guanylate cyclase" evidence="1">
    <location>
        <begin position="291"/>
        <end position="398"/>
    </location>
</feature>
<dbReference type="RefSeq" id="WP_085197969.1">
    <property type="nucleotide sequence ID" value="NZ_JACKVI010000014.1"/>
</dbReference>
<accession>A0A1X1USL5</accession>
<dbReference type="Pfam" id="PF12146">
    <property type="entry name" value="Hydrolase_4"/>
    <property type="match status" value="1"/>
</dbReference>
<dbReference type="InterPro" id="IPR029058">
    <property type="entry name" value="AB_hydrolase_fold"/>
</dbReference>
<dbReference type="PANTHER" id="PTHR43433">
    <property type="entry name" value="HYDROLASE, ALPHA/BETA FOLD FAMILY PROTEIN"/>
    <property type="match status" value="1"/>
</dbReference>
<dbReference type="InterPro" id="IPR000073">
    <property type="entry name" value="AB_hydrolase_1"/>
</dbReference>
<dbReference type="EMBL" id="LQOW01000024">
    <property type="protein sequence ID" value="ORV59850.1"/>
    <property type="molecule type" value="Genomic_DNA"/>
</dbReference>
<dbReference type="SUPFAM" id="SSF55073">
    <property type="entry name" value="Nucleotide cyclase"/>
    <property type="match status" value="1"/>
</dbReference>
<dbReference type="PROSITE" id="PS50125">
    <property type="entry name" value="GUANYLATE_CYCLASE_2"/>
    <property type="match status" value="1"/>
</dbReference>
<keyword evidence="3" id="KW-1185">Reference proteome</keyword>
<dbReference type="InterPro" id="IPR001307">
    <property type="entry name" value="Thiosulphate_STrfase_CS"/>
</dbReference>
<dbReference type="AlphaFoldDB" id="A0A1X1USL5"/>
<name>A0A1X1USL5_9MYCO</name>
<protein>
    <submittedName>
        <fullName evidence="2">Hydrolase</fullName>
    </submittedName>
</protein>
<dbReference type="STRING" id="1260918.AWC06_17290"/>
<evidence type="ECO:0000259" key="1">
    <source>
        <dbReference type="PROSITE" id="PS50125"/>
    </source>
</evidence>
<dbReference type="SMART" id="SM00044">
    <property type="entry name" value="CYCc"/>
    <property type="match status" value="1"/>
</dbReference>
<dbReference type="GO" id="GO:0009190">
    <property type="term" value="P:cyclic nucleotide biosynthetic process"/>
    <property type="evidence" value="ECO:0007669"/>
    <property type="project" value="InterPro"/>
</dbReference>
<dbReference type="InterPro" id="IPR022742">
    <property type="entry name" value="Hydrolase_4"/>
</dbReference>
<gene>
    <name evidence="2" type="ORF">AWC06_17290</name>
</gene>
<dbReference type="InterPro" id="IPR001054">
    <property type="entry name" value="A/G_cyclase"/>
</dbReference>
<sequence>MNVGGKTPDIHYAQSGGLNIAFSVTGDGPDLVVAPGFISHLDIMFEEPSIFHFYSRLASFRRVVIFDKRGTGLSDPTMHAPTLEESVDDLRAVMDAAGCKRADILGISEGGAMAMLMTASHPDRVNALVLYGTFSRLLEAPDYPLGVTEEQLATLVDMSAKGWGEGVGLGAWAPSRRDDTVLRQWWARLQRVAASPGMVRNIFALYPQLDIRDVLPAIQAPTLVLHRRDDRMVRVEMGRYLADHIPGAKFVELDGPDHLFFTGDADTLLDEVEEFLTGVRPLPAVERVLATVLFTDIVDSTKRAVELGDQRWKELLGRHDAQVRRQLERFHGREVNTTGDGFLAWFDGPARAIRCAMAIRDVLRSLGLEVRAGVHTGEVELRDDDISGIAVHIAARVAAAAGPGEVLVSRIVVDLVAGSGLSFTARGEHTLKGVAGEWQLFAVEG</sequence>
<dbReference type="Proteomes" id="UP000194000">
    <property type="component" value="Unassembled WGS sequence"/>
</dbReference>
<dbReference type="Gene3D" id="3.30.70.1230">
    <property type="entry name" value="Nucleotide cyclase"/>
    <property type="match status" value="1"/>
</dbReference>
<dbReference type="PRINTS" id="PR00111">
    <property type="entry name" value="ABHYDROLASE"/>
</dbReference>
<dbReference type="Pfam" id="PF00211">
    <property type="entry name" value="Guanylate_cyc"/>
    <property type="match status" value="1"/>
</dbReference>
<dbReference type="GO" id="GO:0016787">
    <property type="term" value="F:hydrolase activity"/>
    <property type="evidence" value="ECO:0007669"/>
    <property type="project" value="UniProtKB-KW"/>
</dbReference>
<reference evidence="2 3" key="1">
    <citation type="submission" date="2016-01" db="EMBL/GenBank/DDBJ databases">
        <title>The new phylogeny of the genus Mycobacterium.</title>
        <authorList>
            <person name="Tarcisio F."/>
            <person name="Conor M."/>
            <person name="Antonella G."/>
            <person name="Elisabetta G."/>
            <person name="Giulia F.S."/>
            <person name="Sara T."/>
            <person name="Anna F."/>
            <person name="Clotilde B."/>
            <person name="Roberto B."/>
            <person name="Veronica D.S."/>
            <person name="Fabio R."/>
            <person name="Monica P."/>
            <person name="Olivier J."/>
            <person name="Enrico T."/>
            <person name="Nicola S."/>
        </authorList>
    </citation>
    <scope>NUCLEOTIDE SEQUENCE [LARGE SCALE GENOMIC DNA]</scope>
    <source>
        <strain evidence="2 3">DSM 45731</strain>
    </source>
</reference>
<comment type="caution">
    <text evidence="2">The sequence shown here is derived from an EMBL/GenBank/DDBJ whole genome shotgun (WGS) entry which is preliminary data.</text>
</comment>
<keyword evidence="2" id="KW-0378">Hydrolase</keyword>
<dbReference type="Gene3D" id="3.40.50.1820">
    <property type="entry name" value="alpha/beta hydrolase"/>
    <property type="match status" value="1"/>
</dbReference>
<proteinExistence type="predicted"/>
<evidence type="ECO:0000313" key="3">
    <source>
        <dbReference type="Proteomes" id="UP000194000"/>
    </source>
</evidence>
<evidence type="ECO:0000313" key="2">
    <source>
        <dbReference type="EMBL" id="ORV59850.1"/>
    </source>
</evidence>
<organism evidence="2 3">
    <name type="scientific">Mycobacterium fragae</name>
    <dbReference type="NCBI Taxonomy" id="1260918"/>
    <lineage>
        <taxon>Bacteria</taxon>
        <taxon>Bacillati</taxon>
        <taxon>Actinomycetota</taxon>
        <taxon>Actinomycetes</taxon>
        <taxon>Mycobacteriales</taxon>
        <taxon>Mycobacteriaceae</taxon>
        <taxon>Mycobacterium</taxon>
    </lineage>
</organism>
<dbReference type="PROSITE" id="PS00380">
    <property type="entry name" value="RHODANESE_1"/>
    <property type="match status" value="1"/>
</dbReference>
<dbReference type="PANTHER" id="PTHR43433:SF8">
    <property type="entry name" value="BIFUNCTIONAL LIPASE_ADENYLATE CYCLASE LIPJ"/>
    <property type="match status" value="1"/>
</dbReference>
<dbReference type="CDD" id="cd07302">
    <property type="entry name" value="CHD"/>
    <property type="match status" value="1"/>
</dbReference>
<dbReference type="OrthoDB" id="27092at2"/>
<dbReference type="SUPFAM" id="SSF53474">
    <property type="entry name" value="alpha/beta-Hydrolases"/>
    <property type="match status" value="1"/>
</dbReference>
<dbReference type="GO" id="GO:0004792">
    <property type="term" value="F:thiosulfate-cyanide sulfurtransferase activity"/>
    <property type="evidence" value="ECO:0007669"/>
    <property type="project" value="InterPro"/>
</dbReference>